<dbReference type="GeneID" id="5129184"/>
<dbReference type="PROSITE" id="PS00678">
    <property type="entry name" value="WD_REPEATS_1"/>
    <property type="match status" value="1"/>
</dbReference>
<evidence type="ECO:0000313" key="7">
    <source>
        <dbReference type="Proteomes" id="UP000001997"/>
    </source>
</evidence>
<evidence type="ECO:0000256" key="2">
    <source>
        <dbReference type="ARBA" id="ARBA00022490"/>
    </source>
</evidence>
<dbReference type="OrthoDB" id="1068471at2759"/>
<keyword evidence="3" id="KW-0853">WD repeat</keyword>
<dbReference type="HOGENOM" id="CLU_850240_0_0_1"/>
<dbReference type="GO" id="GO:0000398">
    <property type="term" value="P:mRNA splicing, via spliceosome"/>
    <property type="evidence" value="ECO:0007669"/>
    <property type="project" value="TreeGrafter"/>
</dbReference>
<dbReference type="InParanoid" id="A5DAT7"/>
<dbReference type="AlphaFoldDB" id="A5DAT7"/>
<keyword evidence="4" id="KW-0677">Repeat</keyword>
<proteinExistence type="inferred from homology"/>
<dbReference type="Gene3D" id="2.130.10.10">
    <property type="entry name" value="YVTN repeat-like/Quinoprotein amine dehydrogenase"/>
    <property type="match status" value="2"/>
</dbReference>
<dbReference type="InterPro" id="IPR051980">
    <property type="entry name" value="WD_repeat_MORG1"/>
</dbReference>
<dbReference type="PANTHER" id="PTHR22842">
    <property type="entry name" value="WD40 REPEAT PROTEIN"/>
    <property type="match status" value="1"/>
</dbReference>
<dbReference type="InterPro" id="IPR015943">
    <property type="entry name" value="WD40/YVTN_repeat-like_dom_sf"/>
</dbReference>
<protein>
    <recommendedName>
        <fullName evidence="8">Anaphase-promoting complex subunit 4 WD40 domain-containing protein</fullName>
    </recommendedName>
</protein>
<dbReference type="InterPro" id="IPR001680">
    <property type="entry name" value="WD40_rpt"/>
</dbReference>
<dbReference type="InterPro" id="IPR036322">
    <property type="entry name" value="WD40_repeat_dom_sf"/>
</dbReference>
<sequence>MVYKWFEAHERSSVTALCFVAATNFVLTGGGNDALVRLHNVDSSGKPHSFSREHVNSVNDLDCSESGSSFISGGGDFVVVWDLVKHTKLAKLKGSGKDDILACKYLNADLVASCGSNKELKLHDLRQEQRLRPVFAAPVGNDNLTSLDFGANVVSIGCADGNLYTVDIRNQTLTSDSVSGGSVLGVETHKDVCLLTLEDGSIRLWDTNSAQCRYKYPVSPRLEYKVTSTMVPDLYDDTKHIFAGSETGVLHHLKLGNSTINQLQIQPGKLPQSKIISIVKYSPFKNVLAASGGDGKLHVWENIL</sequence>
<dbReference type="SUPFAM" id="SSF50978">
    <property type="entry name" value="WD40 repeat-like"/>
    <property type="match status" value="1"/>
</dbReference>
<comment type="similarity">
    <text evidence="5">Belongs to the WD repeat MORG1 family.</text>
</comment>
<name>A5DAT7_PICGU</name>
<accession>A5DAT7</accession>
<dbReference type="KEGG" id="pgu:PGUG_00392"/>
<dbReference type="Proteomes" id="UP000001997">
    <property type="component" value="Unassembled WGS sequence"/>
</dbReference>
<keyword evidence="7" id="KW-1185">Reference proteome</keyword>
<dbReference type="STRING" id="294746.A5DAT7"/>
<dbReference type="Pfam" id="PF00400">
    <property type="entry name" value="WD40"/>
    <property type="match status" value="3"/>
</dbReference>
<dbReference type="InterPro" id="IPR019775">
    <property type="entry name" value="WD40_repeat_CS"/>
</dbReference>
<dbReference type="GO" id="GO:0071013">
    <property type="term" value="C:catalytic step 2 spliceosome"/>
    <property type="evidence" value="ECO:0007669"/>
    <property type="project" value="TreeGrafter"/>
</dbReference>
<dbReference type="GO" id="GO:0005737">
    <property type="term" value="C:cytoplasm"/>
    <property type="evidence" value="ECO:0007669"/>
    <property type="project" value="UniProtKB-SubCell"/>
</dbReference>
<evidence type="ECO:0008006" key="8">
    <source>
        <dbReference type="Google" id="ProtNLM"/>
    </source>
</evidence>
<dbReference type="VEuPathDB" id="FungiDB:PGUG_00392"/>
<reference evidence="6 7" key="1">
    <citation type="journal article" date="2009" name="Nature">
        <title>Evolution of pathogenicity and sexual reproduction in eight Candida genomes.</title>
        <authorList>
            <person name="Butler G."/>
            <person name="Rasmussen M.D."/>
            <person name="Lin M.F."/>
            <person name="Santos M.A."/>
            <person name="Sakthikumar S."/>
            <person name="Munro C.A."/>
            <person name="Rheinbay E."/>
            <person name="Grabherr M."/>
            <person name="Forche A."/>
            <person name="Reedy J.L."/>
            <person name="Agrafioti I."/>
            <person name="Arnaud M.B."/>
            <person name="Bates S."/>
            <person name="Brown A.J."/>
            <person name="Brunke S."/>
            <person name="Costanzo M.C."/>
            <person name="Fitzpatrick D.A."/>
            <person name="de Groot P.W."/>
            <person name="Harris D."/>
            <person name="Hoyer L.L."/>
            <person name="Hube B."/>
            <person name="Klis F.M."/>
            <person name="Kodira C."/>
            <person name="Lennard N."/>
            <person name="Logue M.E."/>
            <person name="Martin R."/>
            <person name="Neiman A.M."/>
            <person name="Nikolaou E."/>
            <person name="Quail M.A."/>
            <person name="Quinn J."/>
            <person name="Santos M.C."/>
            <person name="Schmitzberger F.F."/>
            <person name="Sherlock G."/>
            <person name="Shah P."/>
            <person name="Silverstein K.A."/>
            <person name="Skrzypek M.S."/>
            <person name="Soll D."/>
            <person name="Staggs R."/>
            <person name="Stansfield I."/>
            <person name="Stumpf M.P."/>
            <person name="Sudbery P.E."/>
            <person name="Srikantha T."/>
            <person name="Zeng Q."/>
            <person name="Berman J."/>
            <person name="Berriman M."/>
            <person name="Heitman J."/>
            <person name="Gow N.A."/>
            <person name="Lorenz M.C."/>
            <person name="Birren B.W."/>
            <person name="Kellis M."/>
            <person name="Cuomo C.A."/>
        </authorList>
    </citation>
    <scope>NUCLEOTIDE SEQUENCE [LARGE SCALE GENOMIC DNA]</scope>
    <source>
        <strain evidence="7">ATCC 6260 / CBS 566 / DSM 6381 / JCM 1539 / NBRC 10279 / NRRL Y-324</strain>
    </source>
</reference>
<comment type="subcellular location">
    <subcellularLocation>
        <location evidence="1">Cytoplasm</location>
    </subcellularLocation>
</comment>
<dbReference type="eggNOG" id="KOG0316">
    <property type="taxonomic scope" value="Eukaryota"/>
</dbReference>
<organism evidence="6 7">
    <name type="scientific">Meyerozyma guilliermondii (strain ATCC 6260 / CBS 566 / DSM 6381 / JCM 1539 / NBRC 10279 / NRRL Y-324)</name>
    <name type="common">Yeast</name>
    <name type="synonym">Candida guilliermondii</name>
    <dbReference type="NCBI Taxonomy" id="294746"/>
    <lineage>
        <taxon>Eukaryota</taxon>
        <taxon>Fungi</taxon>
        <taxon>Dikarya</taxon>
        <taxon>Ascomycota</taxon>
        <taxon>Saccharomycotina</taxon>
        <taxon>Pichiomycetes</taxon>
        <taxon>Debaryomycetaceae</taxon>
        <taxon>Meyerozyma</taxon>
    </lineage>
</organism>
<dbReference type="RefSeq" id="XP_001487015.2">
    <property type="nucleotide sequence ID" value="XM_001486965.1"/>
</dbReference>
<gene>
    <name evidence="6" type="ORF">PGUG_00392</name>
</gene>
<evidence type="ECO:0000256" key="3">
    <source>
        <dbReference type="ARBA" id="ARBA00022574"/>
    </source>
</evidence>
<evidence type="ECO:0000256" key="4">
    <source>
        <dbReference type="ARBA" id="ARBA00022737"/>
    </source>
</evidence>
<dbReference type="OMA" id="TIDEGMT"/>
<keyword evidence="2" id="KW-0963">Cytoplasm</keyword>
<dbReference type="SMART" id="SM00320">
    <property type="entry name" value="WD40"/>
    <property type="match status" value="5"/>
</dbReference>
<evidence type="ECO:0000256" key="5">
    <source>
        <dbReference type="ARBA" id="ARBA00038145"/>
    </source>
</evidence>
<evidence type="ECO:0000313" key="6">
    <source>
        <dbReference type="EMBL" id="EDK36294.2"/>
    </source>
</evidence>
<dbReference type="EMBL" id="CH408155">
    <property type="protein sequence ID" value="EDK36294.2"/>
    <property type="molecule type" value="Genomic_DNA"/>
</dbReference>
<dbReference type="PANTHER" id="PTHR22842:SF3">
    <property type="entry name" value="WD REPEAT DOMAIN-CONTAINING PROTEIN 83"/>
    <property type="match status" value="1"/>
</dbReference>
<evidence type="ECO:0000256" key="1">
    <source>
        <dbReference type="ARBA" id="ARBA00004496"/>
    </source>
</evidence>